<evidence type="ECO:0000313" key="4">
    <source>
        <dbReference type="Proteomes" id="UP000199650"/>
    </source>
</evidence>
<sequence length="292" mass="32441">MASFTSLARASPGPICPSNTVRRPRSTTASIVGAMRATGIGSWRRWPTPTTSIWSWWMARPCGHTIRLPRSENNLRRCLGRLRGGLSTKIQAFTNQDGLPIRFELTPGQAHDAPPCKRLLNALQPGQYVLADKAYHADWIREMIWEQGAIDVIPPRSNRKLPKDFDRESIRNATKSNASSSASKPLPAASQRGMRKRNATFWQRSNLHRYACGSNSMSPPPRSDEAALGCHTCRKTLKARRAVFCFGVGQEGIQIGPGRYGFVQRRVGTGRIKAGLDHHFRSAVLSKQLAPF</sequence>
<dbReference type="GO" id="GO:0004803">
    <property type="term" value="F:transposase activity"/>
    <property type="evidence" value="ECO:0007669"/>
    <property type="project" value="InterPro"/>
</dbReference>
<dbReference type="Proteomes" id="UP000199650">
    <property type="component" value="Unassembled WGS sequence"/>
</dbReference>
<evidence type="ECO:0000313" key="3">
    <source>
        <dbReference type="EMBL" id="SEV92860.1"/>
    </source>
</evidence>
<feature type="compositionally biased region" description="Low complexity" evidence="1">
    <location>
        <begin position="172"/>
        <end position="190"/>
    </location>
</feature>
<organism evidence="3 4">
    <name type="scientific">Aliiroseovarius sediminilitoris</name>
    <dbReference type="NCBI Taxonomy" id="1173584"/>
    <lineage>
        <taxon>Bacteria</taxon>
        <taxon>Pseudomonadati</taxon>
        <taxon>Pseudomonadota</taxon>
        <taxon>Alphaproteobacteria</taxon>
        <taxon>Rhodobacterales</taxon>
        <taxon>Paracoccaceae</taxon>
        <taxon>Aliiroseovarius</taxon>
    </lineage>
</organism>
<name>A0A1I0MW70_9RHOB</name>
<dbReference type="EMBL" id="FOJB01000001">
    <property type="protein sequence ID" value="SEV92860.1"/>
    <property type="molecule type" value="Genomic_DNA"/>
</dbReference>
<accession>A0A1I0MW70</accession>
<proteinExistence type="predicted"/>
<evidence type="ECO:0000256" key="1">
    <source>
        <dbReference type="SAM" id="MobiDB-lite"/>
    </source>
</evidence>
<feature type="domain" description="Transposase IS4-like" evidence="2">
    <location>
        <begin position="83"/>
        <end position="216"/>
    </location>
</feature>
<dbReference type="GO" id="GO:0006313">
    <property type="term" value="P:DNA transposition"/>
    <property type="evidence" value="ECO:0007669"/>
    <property type="project" value="InterPro"/>
</dbReference>
<dbReference type="Pfam" id="PF01609">
    <property type="entry name" value="DDE_Tnp_1"/>
    <property type="match status" value="1"/>
</dbReference>
<dbReference type="GO" id="GO:0003677">
    <property type="term" value="F:DNA binding"/>
    <property type="evidence" value="ECO:0007669"/>
    <property type="project" value="InterPro"/>
</dbReference>
<dbReference type="STRING" id="1173584.SAMN05444851_0375"/>
<feature type="region of interest" description="Disordered" evidence="1">
    <location>
        <begin position="172"/>
        <end position="195"/>
    </location>
</feature>
<feature type="region of interest" description="Disordered" evidence="1">
    <location>
        <begin position="1"/>
        <end position="23"/>
    </location>
</feature>
<gene>
    <name evidence="3" type="ORF">SAMN05444851_0375</name>
</gene>
<protein>
    <submittedName>
        <fullName evidence="3">Transposase DDE domain-containing protein</fullName>
    </submittedName>
</protein>
<reference evidence="3 4" key="1">
    <citation type="submission" date="2016-10" db="EMBL/GenBank/DDBJ databases">
        <authorList>
            <person name="de Groot N.N."/>
        </authorList>
    </citation>
    <scope>NUCLEOTIDE SEQUENCE [LARGE SCALE GENOMIC DNA]</scope>
    <source>
        <strain evidence="3 4">DSM 29439</strain>
    </source>
</reference>
<keyword evidence="4" id="KW-1185">Reference proteome</keyword>
<dbReference type="AlphaFoldDB" id="A0A1I0MW70"/>
<dbReference type="InterPro" id="IPR002559">
    <property type="entry name" value="Transposase_11"/>
</dbReference>
<evidence type="ECO:0000259" key="2">
    <source>
        <dbReference type="Pfam" id="PF01609"/>
    </source>
</evidence>